<evidence type="ECO:0000313" key="3">
    <source>
        <dbReference type="EMBL" id="PNH01520.1"/>
    </source>
</evidence>
<feature type="domain" description="NAD-dependent epimerase/dehydratase" evidence="2">
    <location>
        <begin position="19"/>
        <end position="150"/>
    </location>
</feature>
<keyword evidence="1" id="KW-0560">Oxidoreductase</keyword>
<keyword evidence="4" id="KW-1185">Reference proteome</keyword>
<sequence length="221" mass="23727">MTPLHTHAVPAAVERSPSVRRVVLTSSVAAVMCSTPAKCRPGVHRYDESDWNGLASESVLPYCYSKTAAERKAWELAGKQDRWTLVTLCPSLVLGPPLSGRTDSESVALIRRMVGGEMYPAAPYGGISTVDVRDVAAAHCLAMLHPAAKGRRTILQYTLYTLGYVNVMDSGKVQRELGLRFTPLAVTMRDMIEDLAARGIVRHPKPSAAIAGVAAAQRGGS</sequence>
<proteinExistence type="predicted"/>
<dbReference type="Proteomes" id="UP000236333">
    <property type="component" value="Unassembled WGS sequence"/>
</dbReference>
<accession>A0A2J7ZMP1</accession>
<dbReference type="PANTHER" id="PTHR10366">
    <property type="entry name" value="NAD DEPENDENT EPIMERASE/DEHYDRATASE"/>
    <property type="match status" value="1"/>
</dbReference>
<protein>
    <submittedName>
        <fullName evidence="3">NADPH-dependent aldehyde reductase ARI1</fullName>
    </submittedName>
</protein>
<dbReference type="InterPro" id="IPR050425">
    <property type="entry name" value="NAD(P)_dehydrat-like"/>
</dbReference>
<comment type="caution">
    <text evidence="3">The sequence shown here is derived from an EMBL/GenBank/DDBJ whole genome shotgun (WGS) entry which is preliminary data.</text>
</comment>
<evidence type="ECO:0000256" key="1">
    <source>
        <dbReference type="ARBA" id="ARBA00023002"/>
    </source>
</evidence>
<dbReference type="PANTHER" id="PTHR10366:SF852">
    <property type="entry name" value="CINNAMOYL-COA REDUCTASE CAD2"/>
    <property type="match status" value="1"/>
</dbReference>
<evidence type="ECO:0000259" key="2">
    <source>
        <dbReference type="Pfam" id="PF01370"/>
    </source>
</evidence>
<dbReference type="EMBL" id="PGGS01000871">
    <property type="protein sequence ID" value="PNH01520.1"/>
    <property type="molecule type" value="Genomic_DNA"/>
</dbReference>
<dbReference type="InterPro" id="IPR001509">
    <property type="entry name" value="Epimerase_deHydtase"/>
</dbReference>
<dbReference type="OrthoDB" id="2735536at2759"/>
<organism evidence="3 4">
    <name type="scientific">Tetrabaena socialis</name>
    <dbReference type="NCBI Taxonomy" id="47790"/>
    <lineage>
        <taxon>Eukaryota</taxon>
        <taxon>Viridiplantae</taxon>
        <taxon>Chlorophyta</taxon>
        <taxon>core chlorophytes</taxon>
        <taxon>Chlorophyceae</taxon>
        <taxon>CS clade</taxon>
        <taxon>Chlamydomonadales</taxon>
        <taxon>Tetrabaenaceae</taxon>
        <taxon>Tetrabaena</taxon>
    </lineage>
</organism>
<dbReference type="InterPro" id="IPR036291">
    <property type="entry name" value="NAD(P)-bd_dom_sf"/>
</dbReference>
<dbReference type="SUPFAM" id="SSF51735">
    <property type="entry name" value="NAD(P)-binding Rossmann-fold domains"/>
    <property type="match status" value="1"/>
</dbReference>
<name>A0A2J7ZMP1_9CHLO</name>
<reference evidence="3 4" key="1">
    <citation type="journal article" date="2017" name="Mol. Biol. Evol.">
        <title>The 4-celled Tetrabaena socialis nuclear genome reveals the essential components for genetic control of cell number at the origin of multicellularity in the volvocine lineage.</title>
        <authorList>
            <person name="Featherston J."/>
            <person name="Arakaki Y."/>
            <person name="Hanschen E.R."/>
            <person name="Ferris P.J."/>
            <person name="Michod R.E."/>
            <person name="Olson B.J.S.C."/>
            <person name="Nozaki H."/>
            <person name="Durand P.M."/>
        </authorList>
    </citation>
    <scope>NUCLEOTIDE SEQUENCE [LARGE SCALE GENOMIC DNA]</scope>
    <source>
        <strain evidence="3 4">NIES-571</strain>
    </source>
</reference>
<dbReference type="Gene3D" id="3.40.50.720">
    <property type="entry name" value="NAD(P)-binding Rossmann-like Domain"/>
    <property type="match status" value="1"/>
</dbReference>
<dbReference type="Pfam" id="PF01370">
    <property type="entry name" value="Epimerase"/>
    <property type="match status" value="1"/>
</dbReference>
<gene>
    <name evidence="3" type="ORF">TSOC_012583</name>
</gene>
<dbReference type="GO" id="GO:0016616">
    <property type="term" value="F:oxidoreductase activity, acting on the CH-OH group of donors, NAD or NADP as acceptor"/>
    <property type="evidence" value="ECO:0007669"/>
    <property type="project" value="TreeGrafter"/>
</dbReference>
<dbReference type="AlphaFoldDB" id="A0A2J7ZMP1"/>
<evidence type="ECO:0000313" key="4">
    <source>
        <dbReference type="Proteomes" id="UP000236333"/>
    </source>
</evidence>